<sequence>MDADGVSRERLALAHDPAELRACASALAAATAHVLGALGSDAAGVRAATERFRLVHAHALDAVAEAADALGGRLDRSAAEARAVELAVTGALASTGGWAAAAGPGAP</sequence>
<name>A0ABP9JK31_9MICO</name>
<evidence type="ECO:0000313" key="2">
    <source>
        <dbReference type="Proteomes" id="UP001500427"/>
    </source>
</evidence>
<evidence type="ECO:0000313" key="1">
    <source>
        <dbReference type="EMBL" id="GAA5032320.1"/>
    </source>
</evidence>
<accession>A0ABP9JK31</accession>
<keyword evidence="2" id="KW-1185">Reference proteome</keyword>
<organism evidence="1 2">
    <name type="scientific">Terrabacter aeriphilus</name>
    <dbReference type="NCBI Taxonomy" id="515662"/>
    <lineage>
        <taxon>Bacteria</taxon>
        <taxon>Bacillati</taxon>
        <taxon>Actinomycetota</taxon>
        <taxon>Actinomycetes</taxon>
        <taxon>Micrococcales</taxon>
        <taxon>Intrasporangiaceae</taxon>
        <taxon>Terrabacter</taxon>
    </lineage>
</organism>
<reference evidence="2" key="1">
    <citation type="journal article" date="2019" name="Int. J. Syst. Evol. Microbiol.">
        <title>The Global Catalogue of Microorganisms (GCM) 10K type strain sequencing project: providing services to taxonomists for standard genome sequencing and annotation.</title>
        <authorList>
            <consortium name="The Broad Institute Genomics Platform"/>
            <consortium name="The Broad Institute Genome Sequencing Center for Infectious Disease"/>
            <person name="Wu L."/>
            <person name="Ma J."/>
        </authorList>
    </citation>
    <scope>NUCLEOTIDE SEQUENCE [LARGE SCALE GENOMIC DNA]</scope>
    <source>
        <strain evidence="2">JCM 17687</strain>
    </source>
</reference>
<gene>
    <name evidence="1" type="ORF">GCM10023258_31170</name>
</gene>
<protein>
    <submittedName>
        <fullName evidence="1">Uncharacterized protein</fullName>
    </submittedName>
</protein>
<proteinExistence type="predicted"/>
<dbReference type="Proteomes" id="UP001500427">
    <property type="component" value="Unassembled WGS sequence"/>
</dbReference>
<comment type="caution">
    <text evidence="1">The sequence shown here is derived from an EMBL/GenBank/DDBJ whole genome shotgun (WGS) entry which is preliminary data.</text>
</comment>
<dbReference type="EMBL" id="BAABIW010000020">
    <property type="protein sequence ID" value="GAA5032320.1"/>
    <property type="molecule type" value="Genomic_DNA"/>
</dbReference>